<reference evidence="2 3" key="1">
    <citation type="journal article" date="2018" name="Biotechnol. Biofuels">
        <title>Integrative visual omics of the white-rot fungus Polyporus brumalis exposes the biotechnological potential of its oxidative enzymes for delignifying raw plant biomass.</title>
        <authorList>
            <person name="Miyauchi S."/>
            <person name="Rancon A."/>
            <person name="Drula E."/>
            <person name="Hage H."/>
            <person name="Chaduli D."/>
            <person name="Favel A."/>
            <person name="Grisel S."/>
            <person name="Henrissat B."/>
            <person name="Herpoel-Gimbert I."/>
            <person name="Ruiz-Duenas F.J."/>
            <person name="Chevret D."/>
            <person name="Hainaut M."/>
            <person name="Lin J."/>
            <person name="Wang M."/>
            <person name="Pangilinan J."/>
            <person name="Lipzen A."/>
            <person name="Lesage-Meessen L."/>
            <person name="Navarro D."/>
            <person name="Riley R."/>
            <person name="Grigoriev I.V."/>
            <person name="Zhou S."/>
            <person name="Raouche S."/>
            <person name="Rosso M.N."/>
        </authorList>
    </citation>
    <scope>NUCLEOTIDE SEQUENCE [LARGE SCALE GENOMIC DNA]</scope>
    <source>
        <strain evidence="2 3">BRFM 1820</strain>
    </source>
</reference>
<name>A0A371DM54_9APHY</name>
<feature type="compositionally biased region" description="Basic and acidic residues" evidence="1">
    <location>
        <begin position="457"/>
        <end position="470"/>
    </location>
</feature>
<feature type="compositionally biased region" description="Basic and acidic residues" evidence="1">
    <location>
        <begin position="144"/>
        <end position="153"/>
    </location>
</feature>
<feature type="compositionally biased region" description="Basic residues" evidence="1">
    <location>
        <begin position="20"/>
        <end position="37"/>
    </location>
</feature>
<protein>
    <submittedName>
        <fullName evidence="2">Uncharacterized protein</fullName>
    </submittedName>
</protein>
<proteinExistence type="predicted"/>
<dbReference type="AlphaFoldDB" id="A0A371DM54"/>
<dbReference type="Proteomes" id="UP000256964">
    <property type="component" value="Unassembled WGS sequence"/>
</dbReference>
<evidence type="ECO:0000256" key="1">
    <source>
        <dbReference type="SAM" id="MobiDB-lite"/>
    </source>
</evidence>
<gene>
    <name evidence="2" type="ORF">OH76DRAFT_1479412</name>
</gene>
<evidence type="ECO:0000313" key="2">
    <source>
        <dbReference type="EMBL" id="RDX53611.1"/>
    </source>
</evidence>
<feature type="compositionally biased region" description="Low complexity" evidence="1">
    <location>
        <begin position="517"/>
        <end position="528"/>
    </location>
</feature>
<dbReference type="EMBL" id="KZ857386">
    <property type="protein sequence ID" value="RDX53611.1"/>
    <property type="molecule type" value="Genomic_DNA"/>
</dbReference>
<organism evidence="2 3">
    <name type="scientific">Lentinus brumalis</name>
    <dbReference type="NCBI Taxonomy" id="2498619"/>
    <lineage>
        <taxon>Eukaryota</taxon>
        <taxon>Fungi</taxon>
        <taxon>Dikarya</taxon>
        <taxon>Basidiomycota</taxon>
        <taxon>Agaricomycotina</taxon>
        <taxon>Agaricomycetes</taxon>
        <taxon>Polyporales</taxon>
        <taxon>Polyporaceae</taxon>
        <taxon>Lentinus</taxon>
    </lineage>
</organism>
<sequence length="559" mass="60223">MPPAGGQMPITAYMSEQSSKRTRKTGSSKASQKRRSSPGRNREAEPLKKKRKQKENLTPQTSLKDVESKPDEPSSSSRPRRSPRRRRNSDTEGGTKVQEDDAGEEPVATLDETATNITTHKVVVDLTSSGLDDGPGLEATTTEMRTRPMTPEHRGHHRGALAANSLPSPPLTASTARRGHKSCRDEERRVEEMLEESGGVPHEEMIDTVPSPKQAETGSGPHHSNHGDDNTDGSVAPASRPGESSLVLMPPPDLPPQAASTATPRLPLPVPAQKPCSTSSDKWVPSSQTQELSIPAYHGAGHPSSDLTPRARFAGETQVVPSSQLYEMELQMPPASASAAENDGSGGAHSPEVVESSQQLEAEMDATWAGTVAARQAALGWSKEADGGTRPRTPSPSPRKTESQDYDAQDEFSSQEDDSQPSFDIHASPLRIPSQMTQSSASYDSQSTASTPPQVRHFRDMFKGRDEHGNELSSQRGTASRRPLSPVPSPGDEVGYVHDPLDDISISPSLIPEQHSSDGSYSYGSSLSETQTQPTPVRDFMAMFDSQRDGDPSQAPDVW</sequence>
<dbReference type="OrthoDB" id="2804766at2759"/>
<accession>A0A371DM54</accession>
<keyword evidence="3" id="KW-1185">Reference proteome</keyword>
<feature type="compositionally biased region" description="Basic and acidic residues" evidence="1">
    <location>
        <begin position="182"/>
        <end position="192"/>
    </location>
</feature>
<feature type="compositionally biased region" description="Basic residues" evidence="1">
    <location>
        <begin position="78"/>
        <end position="87"/>
    </location>
</feature>
<feature type="compositionally biased region" description="Acidic residues" evidence="1">
    <location>
        <begin position="404"/>
        <end position="419"/>
    </location>
</feature>
<feature type="region of interest" description="Disordered" evidence="1">
    <location>
        <begin position="1"/>
        <end position="559"/>
    </location>
</feature>
<feature type="compositionally biased region" description="Low complexity" evidence="1">
    <location>
        <begin position="437"/>
        <end position="451"/>
    </location>
</feature>
<feature type="compositionally biased region" description="Polar residues" evidence="1">
    <location>
        <begin position="275"/>
        <end position="292"/>
    </location>
</feature>
<evidence type="ECO:0000313" key="3">
    <source>
        <dbReference type="Proteomes" id="UP000256964"/>
    </source>
</evidence>